<dbReference type="InterPro" id="IPR013783">
    <property type="entry name" value="Ig-like_fold"/>
</dbReference>
<dbReference type="EMBL" id="JAPMOS010000079">
    <property type="protein sequence ID" value="KAJ4456177.1"/>
    <property type="molecule type" value="Genomic_DNA"/>
</dbReference>
<feature type="region of interest" description="Disordered" evidence="2">
    <location>
        <begin position="1"/>
        <end position="21"/>
    </location>
</feature>
<dbReference type="Proteomes" id="UP001141327">
    <property type="component" value="Unassembled WGS sequence"/>
</dbReference>
<feature type="compositionally biased region" description="Basic residues" evidence="2">
    <location>
        <begin position="629"/>
        <end position="649"/>
    </location>
</feature>
<dbReference type="InterPro" id="IPR050827">
    <property type="entry name" value="CRP1_MDG1_kinase"/>
</dbReference>
<dbReference type="GO" id="GO:0016301">
    <property type="term" value="F:kinase activity"/>
    <property type="evidence" value="ECO:0007669"/>
    <property type="project" value="UniProtKB-KW"/>
</dbReference>
<sequence>MNGGKDPGDHGARQVSTFSTERNAERFSHKVEVASRSVPFHFWWTERFLDGVPVRTVELTGTFTDNWRKRIPLNFDPRLKIFAVDTRVPTGPQSFKFVINGEQWCTHSCFAVEVDPQGNANNVICLDETTEDEGTEFTSSCISADEEEEKEGDPEIEVCEALLAAIPPPASTVPQPPPLPPRATLAAPPREAPSNLAGLLAEGPRQWDWARTQESIRRLDEFLGARFRLLLAQPPAPSRSPPLGAQQGATPTVDVTFEWPVKLAGRRTAKSVQICGEWSNWSKPVPLTWDVNRDQWICRLSLPPGRYRYKFLVDGQWLIRPDTVNEIDDSGNLNNVCLPLVPIMEVHPLALREFRWPRGARTCAVVSSIDGWAKPMPLQWDSYAHAFRGQFLVPHGRHLYRYLIDGTTLTVRPELPRRGVTQEKPARMLIPVITPLVLGAGDPCNVMVAATSGGPTGSPAPASPANANATPTNTTPNPPPLRSGRSPVRAQTRGRSSRRRGRDSSSIGRGGRELVPLGTRSSNPPGAAGRVSPPLPSPHKGDISLGSRDVPPSPTGGGHLHSHRRRGHEPTDSGRSGARLAPTGSDTLAAPIFPTNAPFPAHTPAPGRPLQPSDFAVFFTGPASPSRRSPARRKHRHRHHHHHHHHHHPQAAAEDRVATPMAALCWDSPLAAPLGVVPPGYLPATTPSPYGFPRNPQPLTWRVPLASSRSSLPLLAAASEPQGDCRERPEAPNETGIFLVWPDWGVSKVEMAGSFNGWHPRLPFRRNNQGVFTLQSYLPIGAHQVKFVVDDRWCLADWLPTCSDGQGNVNNRLTVAAMQAPTGGPRGVEAAPRANAPSETTAARGFLAPPPEETMPRGIPVPVPCRGLVRISSSECGTAARSERSCTLGGPGYMAASVGTDPWNEVRVPKPRPAGPLCFYVRVLSQMGVACLRREAPDPDRTEVRDIGYQGIQEFFVGTF</sequence>
<keyword evidence="4" id="KW-0808">Transferase</keyword>
<feature type="compositionally biased region" description="Basic and acidic residues" evidence="2">
    <location>
        <begin position="1"/>
        <end position="12"/>
    </location>
</feature>
<feature type="domain" description="AMP-activated protein kinase glycogen-binding" evidence="3">
    <location>
        <begin position="55"/>
        <end position="128"/>
    </location>
</feature>
<reference evidence="4" key="1">
    <citation type="journal article" date="2022" name="bioRxiv">
        <title>Genomics of Preaxostyla Flagellates Illuminates Evolutionary Transitions and the Path Towards Mitochondrial Loss.</title>
        <authorList>
            <person name="Novak L.V.F."/>
            <person name="Treitli S.C."/>
            <person name="Pyrih J."/>
            <person name="Halakuc P."/>
            <person name="Pipaliya S.V."/>
            <person name="Vacek V."/>
            <person name="Brzon O."/>
            <person name="Soukal P."/>
            <person name="Eme L."/>
            <person name="Dacks J.B."/>
            <person name="Karnkowska A."/>
            <person name="Elias M."/>
            <person name="Hampl V."/>
        </authorList>
    </citation>
    <scope>NUCLEOTIDE SEQUENCE</scope>
    <source>
        <strain evidence="4">RCP-MX</strain>
    </source>
</reference>
<feature type="domain" description="AMP-activated protein kinase glycogen-binding" evidence="3">
    <location>
        <begin position="739"/>
        <end position="818"/>
    </location>
</feature>
<comment type="caution">
    <text evidence="4">The sequence shown here is derived from an EMBL/GenBank/DDBJ whole genome shotgun (WGS) entry which is preliminary data.</text>
</comment>
<gene>
    <name evidence="4" type="ORF">PAPYR_8708</name>
</gene>
<feature type="compositionally biased region" description="Low complexity" evidence="2">
    <location>
        <begin position="454"/>
        <end position="475"/>
    </location>
</feature>
<protein>
    <submittedName>
        <fullName evidence="4">5'-AMP-activated protein kinase</fullName>
    </submittedName>
</protein>
<dbReference type="InterPro" id="IPR032640">
    <property type="entry name" value="AMPK1_CBM"/>
</dbReference>
<dbReference type="Gene3D" id="2.60.40.10">
    <property type="entry name" value="Immunoglobulins"/>
    <property type="match status" value="4"/>
</dbReference>
<feature type="region of interest" description="Disordered" evidence="2">
    <location>
        <begin position="454"/>
        <end position="656"/>
    </location>
</feature>
<keyword evidence="4" id="KW-0418">Kinase</keyword>
<evidence type="ECO:0000256" key="2">
    <source>
        <dbReference type="SAM" id="MobiDB-lite"/>
    </source>
</evidence>
<dbReference type="PANTHER" id="PTHR10343">
    <property type="entry name" value="5'-AMP-ACTIVATED PROTEIN KINASE , BETA SUBUNIT"/>
    <property type="match status" value="1"/>
</dbReference>
<evidence type="ECO:0000313" key="5">
    <source>
        <dbReference type="Proteomes" id="UP001141327"/>
    </source>
</evidence>
<dbReference type="CDD" id="cd02859">
    <property type="entry name" value="E_set_AMPKbeta_like_N"/>
    <property type="match status" value="4"/>
</dbReference>
<evidence type="ECO:0000313" key="4">
    <source>
        <dbReference type="EMBL" id="KAJ4456177.1"/>
    </source>
</evidence>
<dbReference type="SUPFAM" id="SSF81296">
    <property type="entry name" value="E set domains"/>
    <property type="match status" value="4"/>
</dbReference>
<dbReference type="InterPro" id="IPR014756">
    <property type="entry name" value="Ig_E-set"/>
</dbReference>
<comment type="similarity">
    <text evidence="1">Belongs to the CRP1/MDG1 family.</text>
</comment>
<feature type="domain" description="AMP-activated protein kinase glycogen-binding" evidence="3">
    <location>
        <begin position="260"/>
        <end position="337"/>
    </location>
</feature>
<name>A0ABQ8UA35_9EUKA</name>
<proteinExistence type="inferred from homology"/>
<evidence type="ECO:0000256" key="1">
    <source>
        <dbReference type="ARBA" id="ARBA00038216"/>
    </source>
</evidence>
<keyword evidence="5" id="KW-1185">Reference proteome</keyword>
<dbReference type="Pfam" id="PF16561">
    <property type="entry name" value="AMPK1_CBM"/>
    <property type="match status" value="3"/>
</dbReference>
<dbReference type="PANTHER" id="PTHR10343:SF81">
    <property type="entry name" value="CRUCIFORM DNA-RECOGNIZING PROTEIN 1-RELATED"/>
    <property type="match status" value="1"/>
</dbReference>
<organism evidence="4 5">
    <name type="scientific">Paratrimastix pyriformis</name>
    <dbReference type="NCBI Taxonomy" id="342808"/>
    <lineage>
        <taxon>Eukaryota</taxon>
        <taxon>Metamonada</taxon>
        <taxon>Preaxostyla</taxon>
        <taxon>Paratrimastigidae</taxon>
        <taxon>Paratrimastix</taxon>
    </lineage>
</organism>
<evidence type="ECO:0000259" key="3">
    <source>
        <dbReference type="Pfam" id="PF16561"/>
    </source>
</evidence>
<accession>A0ABQ8UA35</accession>